<feature type="compositionally biased region" description="Basic and acidic residues" evidence="2">
    <location>
        <begin position="86"/>
        <end position="104"/>
    </location>
</feature>
<sequence length="212" mass="23576">MAGSSRALAMTDATQFAEADKTLSMGSRTAHQLYLEDHLTRLSEDISSTTKRLELEKRRLNKLEQDVERTRLEHQEKVLRLPPKGVKKDDKEKAKKEQKVESVRTLEHRKMQAVAQLDDLGEAERPADPGPHRLHAPREDADESDLQEAAHGHQGKHWPGHLLAARHRRRQEPPGGVPEQGARAQEAARARAEGVQQAGEADAQGDAERGAG</sequence>
<organism evidence="3 4">
    <name type="scientific">Prorocentrum cordatum</name>
    <dbReference type="NCBI Taxonomy" id="2364126"/>
    <lineage>
        <taxon>Eukaryota</taxon>
        <taxon>Sar</taxon>
        <taxon>Alveolata</taxon>
        <taxon>Dinophyceae</taxon>
        <taxon>Prorocentrales</taxon>
        <taxon>Prorocentraceae</taxon>
        <taxon>Prorocentrum</taxon>
    </lineage>
</organism>
<keyword evidence="4" id="KW-1185">Reference proteome</keyword>
<evidence type="ECO:0000313" key="3">
    <source>
        <dbReference type="EMBL" id="CAK0831309.1"/>
    </source>
</evidence>
<accession>A0ABN9SI03</accession>
<feature type="compositionally biased region" description="Low complexity" evidence="2">
    <location>
        <begin position="193"/>
        <end position="204"/>
    </location>
</feature>
<gene>
    <name evidence="3" type="ORF">PCOR1329_LOCUS29653</name>
</gene>
<feature type="compositionally biased region" description="Basic residues" evidence="2">
    <location>
        <begin position="153"/>
        <end position="170"/>
    </location>
</feature>
<feature type="compositionally biased region" description="Basic and acidic residues" evidence="2">
    <location>
        <begin position="122"/>
        <end position="139"/>
    </location>
</feature>
<comment type="caution">
    <text evidence="3">The sequence shown here is derived from an EMBL/GenBank/DDBJ whole genome shotgun (WGS) entry which is preliminary data.</text>
</comment>
<proteinExistence type="predicted"/>
<name>A0ABN9SI03_9DINO</name>
<protein>
    <submittedName>
        <fullName evidence="3">Uncharacterized protein</fullName>
    </submittedName>
</protein>
<evidence type="ECO:0000313" key="4">
    <source>
        <dbReference type="Proteomes" id="UP001189429"/>
    </source>
</evidence>
<feature type="region of interest" description="Disordered" evidence="2">
    <location>
        <begin position="80"/>
        <end position="104"/>
    </location>
</feature>
<evidence type="ECO:0000256" key="2">
    <source>
        <dbReference type="SAM" id="MobiDB-lite"/>
    </source>
</evidence>
<feature type="coiled-coil region" evidence="1">
    <location>
        <begin position="46"/>
        <end position="80"/>
    </location>
</feature>
<evidence type="ECO:0000256" key="1">
    <source>
        <dbReference type="SAM" id="Coils"/>
    </source>
</evidence>
<dbReference type="EMBL" id="CAUYUJ010011192">
    <property type="protein sequence ID" value="CAK0831309.1"/>
    <property type="molecule type" value="Genomic_DNA"/>
</dbReference>
<dbReference type="Proteomes" id="UP001189429">
    <property type="component" value="Unassembled WGS sequence"/>
</dbReference>
<reference evidence="3" key="1">
    <citation type="submission" date="2023-10" db="EMBL/GenBank/DDBJ databases">
        <authorList>
            <person name="Chen Y."/>
            <person name="Shah S."/>
            <person name="Dougan E. K."/>
            <person name="Thang M."/>
            <person name="Chan C."/>
        </authorList>
    </citation>
    <scope>NUCLEOTIDE SEQUENCE [LARGE SCALE GENOMIC DNA]</scope>
</reference>
<keyword evidence="1" id="KW-0175">Coiled coil</keyword>
<feature type="non-terminal residue" evidence="3">
    <location>
        <position position="212"/>
    </location>
</feature>
<feature type="region of interest" description="Disordered" evidence="2">
    <location>
        <begin position="116"/>
        <end position="212"/>
    </location>
</feature>